<dbReference type="EMBL" id="CP002279">
    <property type="protein sequence ID" value="AEH89968.1"/>
    <property type="molecule type" value="Genomic_DNA"/>
</dbReference>
<evidence type="ECO:0000313" key="7">
    <source>
        <dbReference type="Proteomes" id="UP000001623"/>
    </source>
</evidence>
<dbReference type="Gene3D" id="2.60.120.10">
    <property type="entry name" value="Jelly Rolls"/>
    <property type="match status" value="2"/>
</dbReference>
<proteinExistence type="inferred from homology"/>
<evidence type="ECO:0000256" key="1">
    <source>
        <dbReference type="ARBA" id="ARBA00008416"/>
    </source>
</evidence>
<dbReference type="InterPro" id="IPR012093">
    <property type="entry name" value="Pirin"/>
</dbReference>
<evidence type="ECO:0000259" key="4">
    <source>
        <dbReference type="Pfam" id="PF02678"/>
    </source>
</evidence>
<dbReference type="InterPro" id="IPR011051">
    <property type="entry name" value="RmlC_Cupin_sf"/>
</dbReference>
<evidence type="ECO:0000313" key="6">
    <source>
        <dbReference type="EMBL" id="AEH89968.1"/>
    </source>
</evidence>
<dbReference type="InterPro" id="IPR003829">
    <property type="entry name" value="Pirin_N_dom"/>
</dbReference>
<dbReference type="CDD" id="cd02909">
    <property type="entry name" value="cupin_pirin_N"/>
    <property type="match status" value="1"/>
</dbReference>
<dbReference type="HOGENOM" id="CLU_045717_1_1_5"/>
<organism evidence="6 7">
    <name type="scientific">Mesorhizobium opportunistum (strain LMG 24607 / HAMBI 3007 / WSM2075)</name>
    <dbReference type="NCBI Taxonomy" id="536019"/>
    <lineage>
        <taxon>Bacteria</taxon>
        <taxon>Pseudomonadati</taxon>
        <taxon>Pseudomonadota</taxon>
        <taxon>Alphaproteobacteria</taxon>
        <taxon>Hyphomicrobiales</taxon>
        <taxon>Phyllobacteriaceae</taxon>
        <taxon>Mesorhizobium</taxon>
    </lineage>
</organism>
<dbReference type="CDD" id="cd02247">
    <property type="entry name" value="cupin_pirin_C"/>
    <property type="match status" value="1"/>
</dbReference>
<keyword evidence="2" id="KW-0479">Metal-binding</keyword>
<dbReference type="InterPro" id="IPR008778">
    <property type="entry name" value="Pirin_C_dom"/>
</dbReference>
<evidence type="ECO:0000256" key="2">
    <source>
        <dbReference type="PIRSR" id="PIRSR006232-1"/>
    </source>
</evidence>
<dbReference type="SUPFAM" id="SSF51182">
    <property type="entry name" value="RmlC-like cupins"/>
    <property type="match status" value="1"/>
</dbReference>
<name>F7YAZ2_MESOW</name>
<evidence type="ECO:0000259" key="5">
    <source>
        <dbReference type="Pfam" id="PF05726"/>
    </source>
</evidence>
<dbReference type="Pfam" id="PF05726">
    <property type="entry name" value="Pirin_C"/>
    <property type="match status" value="1"/>
</dbReference>
<dbReference type="STRING" id="536019.Mesop_5557"/>
<feature type="binding site" evidence="2">
    <location>
        <position position="67"/>
    </location>
    <ligand>
        <name>Fe cation</name>
        <dbReference type="ChEBI" id="CHEBI:24875"/>
    </ligand>
</feature>
<dbReference type="InterPro" id="IPR014710">
    <property type="entry name" value="RmlC-like_jellyroll"/>
</dbReference>
<feature type="binding site" evidence="2">
    <location>
        <position position="65"/>
    </location>
    <ligand>
        <name>Fe cation</name>
        <dbReference type="ChEBI" id="CHEBI:24875"/>
    </ligand>
</feature>
<protein>
    <submittedName>
        <fullName evidence="6">Pirin domain protein</fullName>
    </submittedName>
</protein>
<comment type="similarity">
    <text evidence="1 3">Belongs to the pirin family.</text>
</comment>
<dbReference type="Proteomes" id="UP000001623">
    <property type="component" value="Chromosome"/>
</dbReference>
<feature type="binding site" evidence="2">
    <location>
        <position position="109"/>
    </location>
    <ligand>
        <name>Fe cation</name>
        <dbReference type="ChEBI" id="CHEBI:24875"/>
    </ligand>
</feature>
<evidence type="ECO:0000256" key="3">
    <source>
        <dbReference type="RuleBase" id="RU003457"/>
    </source>
</evidence>
<feature type="domain" description="Pirin N-terminal" evidence="4">
    <location>
        <begin position="26"/>
        <end position="131"/>
    </location>
</feature>
<keyword evidence="2" id="KW-0408">Iron</keyword>
<gene>
    <name evidence="6" type="ordered locus">Mesop_5557</name>
</gene>
<dbReference type="KEGG" id="mop:Mesop_5557"/>
<feature type="domain" description="Pirin C-terminal" evidence="5">
    <location>
        <begin position="186"/>
        <end position="286"/>
    </location>
</feature>
<dbReference type="PIRSF" id="PIRSF006232">
    <property type="entry name" value="Pirin"/>
    <property type="match status" value="1"/>
</dbReference>
<dbReference type="eggNOG" id="COG1741">
    <property type="taxonomic scope" value="Bacteria"/>
</dbReference>
<dbReference type="GO" id="GO:0046872">
    <property type="term" value="F:metal ion binding"/>
    <property type="evidence" value="ECO:0007669"/>
    <property type="project" value="UniProtKB-KW"/>
</dbReference>
<accession>F7YAZ2</accession>
<dbReference type="PANTHER" id="PTHR13903:SF8">
    <property type="entry name" value="PIRIN"/>
    <property type="match status" value="1"/>
</dbReference>
<dbReference type="Pfam" id="PF02678">
    <property type="entry name" value="Pirin"/>
    <property type="match status" value="1"/>
</dbReference>
<dbReference type="PANTHER" id="PTHR13903">
    <property type="entry name" value="PIRIN-RELATED"/>
    <property type="match status" value="1"/>
</dbReference>
<dbReference type="AlphaFoldDB" id="F7YAZ2"/>
<comment type="cofactor">
    <cofactor evidence="2">
        <name>Fe cation</name>
        <dbReference type="ChEBI" id="CHEBI:24875"/>
    </cofactor>
    <text evidence="2">Binds 1 Fe cation per subunit.</text>
</comment>
<dbReference type="RefSeq" id="WP_013896605.1">
    <property type="nucleotide sequence ID" value="NC_015675.1"/>
</dbReference>
<feature type="binding site" evidence="2">
    <location>
        <position position="111"/>
    </location>
    <ligand>
        <name>Fe cation</name>
        <dbReference type="ChEBI" id="CHEBI:24875"/>
    </ligand>
</feature>
<reference evidence="6 7" key="1">
    <citation type="submission" date="2010-10" db="EMBL/GenBank/DDBJ databases">
        <title>Complete sequence of Mesorhizobium opportunistum WSM2075.</title>
        <authorList>
            <consortium name="US DOE Joint Genome Institute"/>
            <person name="Lucas S."/>
            <person name="Copeland A."/>
            <person name="Lapidus A."/>
            <person name="Cheng J.-F."/>
            <person name="Bruce D."/>
            <person name="Goodwin L."/>
            <person name="Pitluck S."/>
            <person name="Chertkov O."/>
            <person name="Misra M."/>
            <person name="Detter J.C."/>
            <person name="Han C."/>
            <person name="Tapia R."/>
            <person name="Land M."/>
            <person name="Hauser L."/>
            <person name="Kyrpides N."/>
            <person name="Ovchinnikova G."/>
            <person name="Mavrommatis K.M."/>
            <person name="Tiwari R.P."/>
            <person name="Howieson J.G."/>
            <person name="O'Hara G.W."/>
            <person name="Nandasena K.G."/>
            <person name="Woyke T."/>
        </authorList>
    </citation>
    <scope>NUCLEOTIDE SEQUENCE [LARGE SCALE GENOMIC DNA]</scope>
    <source>
        <strain evidence="7">LMG 24607 / HAMBI 3007 / WSM2075</strain>
    </source>
</reference>
<sequence>MTIRQSDIVGIDPLRQPAMRDFADGLKVRRVLPSSNCLMIGPFILFDHFGPAVFDAGRGFDMDPHPHIGIATVIYLFDGEIIHRDNLGEVQAIRPGEINWTTAGSGIVHSERTSPQARARGSNLFGVQAWVALPSRHEEVAAHFAHYGAPEIPRICADGVEFTLIAGVSDGLVSPARTYSDLVFAEIVLTGSARYQVKPGYRERAIYVVAGEIEVMGQLGSFGEGELIMLAPGAEIVLQAPAFHAARLMLIGGEPLCEPRYIHWNFVSSSVERIEQAKADWREGRFPAVPGEHGLMPLPQEESKW</sequence>